<dbReference type="Proteomes" id="UP001501705">
    <property type="component" value="Unassembled WGS sequence"/>
</dbReference>
<sequence>MSRKSTQPASDVQPAKAECNAPDCPRTPTTRGLCDAHYASLRGLADPKD</sequence>
<organism evidence="2 3">
    <name type="scientific">Kribbella hippodromi</name>
    <dbReference type="NCBI Taxonomy" id="434347"/>
    <lineage>
        <taxon>Bacteria</taxon>
        <taxon>Bacillati</taxon>
        <taxon>Actinomycetota</taxon>
        <taxon>Actinomycetes</taxon>
        <taxon>Propionibacteriales</taxon>
        <taxon>Kribbellaceae</taxon>
        <taxon>Kribbella</taxon>
    </lineage>
</organism>
<evidence type="ECO:0000313" key="2">
    <source>
        <dbReference type="EMBL" id="GAA1549902.1"/>
    </source>
</evidence>
<reference evidence="3" key="1">
    <citation type="journal article" date="2019" name="Int. J. Syst. Evol. Microbiol.">
        <title>The Global Catalogue of Microorganisms (GCM) 10K type strain sequencing project: providing services to taxonomists for standard genome sequencing and annotation.</title>
        <authorList>
            <consortium name="The Broad Institute Genomics Platform"/>
            <consortium name="The Broad Institute Genome Sequencing Center for Infectious Disease"/>
            <person name="Wu L."/>
            <person name="Ma J."/>
        </authorList>
    </citation>
    <scope>NUCLEOTIDE SEQUENCE [LARGE SCALE GENOMIC DNA]</scope>
    <source>
        <strain evidence="3">JCM 15572</strain>
    </source>
</reference>
<dbReference type="EMBL" id="BAAAPH010000001">
    <property type="protein sequence ID" value="GAA1549902.1"/>
    <property type="molecule type" value="Genomic_DNA"/>
</dbReference>
<comment type="caution">
    <text evidence="2">The sequence shown here is derived from an EMBL/GenBank/DDBJ whole genome shotgun (WGS) entry which is preliminary data.</text>
</comment>
<proteinExistence type="predicted"/>
<feature type="compositionally biased region" description="Polar residues" evidence="1">
    <location>
        <begin position="1"/>
        <end position="10"/>
    </location>
</feature>
<feature type="region of interest" description="Disordered" evidence="1">
    <location>
        <begin position="1"/>
        <end position="30"/>
    </location>
</feature>
<dbReference type="RefSeq" id="WP_344231462.1">
    <property type="nucleotide sequence ID" value="NZ_BAAAPH010000001.1"/>
</dbReference>
<evidence type="ECO:0000256" key="1">
    <source>
        <dbReference type="SAM" id="MobiDB-lite"/>
    </source>
</evidence>
<protein>
    <submittedName>
        <fullName evidence="2">Uncharacterized protein</fullName>
    </submittedName>
</protein>
<evidence type="ECO:0000313" key="3">
    <source>
        <dbReference type="Proteomes" id="UP001501705"/>
    </source>
</evidence>
<accession>A0ABP4MTH6</accession>
<name>A0ABP4MTH6_9ACTN</name>
<gene>
    <name evidence="2" type="ORF">GCM10009804_03100</name>
</gene>
<keyword evidence="3" id="KW-1185">Reference proteome</keyword>